<evidence type="ECO:0000313" key="15">
    <source>
        <dbReference type="EMBL" id="ATL47230.1"/>
    </source>
</evidence>
<dbReference type="InterPro" id="IPR014782">
    <property type="entry name" value="Peptidase_M1_dom"/>
</dbReference>
<dbReference type="GO" id="GO:0005737">
    <property type="term" value="C:cytoplasm"/>
    <property type="evidence" value="ECO:0007669"/>
    <property type="project" value="TreeGrafter"/>
</dbReference>
<organism evidence="15 16">
    <name type="scientific">Chitinophaga caeni</name>
    <dbReference type="NCBI Taxonomy" id="2029983"/>
    <lineage>
        <taxon>Bacteria</taxon>
        <taxon>Pseudomonadati</taxon>
        <taxon>Bacteroidota</taxon>
        <taxon>Chitinophagia</taxon>
        <taxon>Chitinophagales</taxon>
        <taxon>Chitinophagaceae</taxon>
        <taxon>Chitinophaga</taxon>
    </lineage>
</organism>
<dbReference type="InterPro" id="IPR045357">
    <property type="entry name" value="Aminopeptidase_N-like_N"/>
</dbReference>
<keyword evidence="12" id="KW-0732">Signal</keyword>
<dbReference type="Gene3D" id="2.60.40.1730">
    <property type="entry name" value="tricorn interacting facor f3 domain"/>
    <property type="match status" value="1"/>
</dbReference>
<evidence type="ECO:0000256" key="10">
    <source>
        <dbReference type="ARBA" id="ARBA00022833"/>
    </source>
</evidence>
<comment type="cofactor">
    <cofactor evidence="2">
        <name>Zn(2+)</name>
        <dbReference type="ChEBI" id="CHEBI:29105"/>
    </cofactor>
</comment>
<proteinExistence type="inferred from homology"/>
<evidence type="ECO:0000259" key="14">
    <source>
        <dbReference type="Pfam" id="PF17900"/>
    </source>
</evidence>
<protein>
    <recommendedName>
        <fullName evidence="5">Aminopeptidase N</fullName>
        <ecNumber evidence="4">3.4.11.2</ecNumber>
    </recommendedName>
</protein>
<feature type="signal peptide" evidence="12">
    <location>
        <begin position="1"/>
        <end position="30"/>
    </location>
</feature>
<evidence type="ECO:0000256" key="7">
    <source>
        <dbReference type="ARBA" id="ARBA00022670"/>
    </source>
</evidence>
<evidence type="ECO:0000256" key="9">
    <source>
        <dbReference type="ARBA" id="ARBA00022801"/>
    </source>
</evidence>
<evidence type="ECO:0000256" key="5">
    <source>
        <dbReference type="ARBA" id="ARBA00015611"/>
    </source>
</evidence>
<sequence length="851" mass="96196">MNQLPSKKIWGLLLSATMAGASLLPNHALAQTQAEKDPALEIYRASATKINDLVNTKLDVRFDYAKRYLYGKAWITLKPHFYATDSLSLDAKGMDINKVSLVKAGKMSPLKYKYDGWVLDIALDKTYGNSETYTVYIDYVAKPDELKVEGSAAINDAKGLYFINPDGKDPKKPTQIWTQGETEASSAWFPTIDRPNQKTTEEISMTVPDKYVTLSNGALVKQKKNNDGTRTDTWKMDLPHSPYLFMMAVGDYAIIKDKWRGKEVNYYVEKEYAPYAKTIFGNTPEMLTFYSKITGVDYPWVKYSQITGRDYVSGAMENTTATLHGEFLQKTDRELLDDHSMLGESVIAHELFHHWFGDYVTAESWSNLTVNESFADYSEYLWFEHKFGKDMADDHHYNSMQAYMNSENYKPGLHLVRFHYHNKEDVFDAVTYQKGGRILNMLRNAIGDEAFFKSMNLYLKTNAFKNGEAHQWRLAVEEVTGRDMNWFFNEWYYSGGYPTLDINYFYNDAAKNVQVIVKQTQNADKVYTLPMAIDVYEGSKKSRHKVTITHKIDTFTLAYNTKPDFVNVDAEKVLLAKKVDHRDLSTYIFQLQNAPEYLDRRESVEILLKQQANDPAALKALTGALNDKFFIIRNIVVEGLKLDNPTVKEATVSKLRSLASNDPSSLVRASAIKQLGKLKDAQDLALLEKATADRSYQVMGAAINALADIDIDKAYAVAKKNEKGAKGGLAIAIANVYVKKGADNDIQFFADAFDQASGQDKFNMGVQYIGMLRNMKDVQMFNKGVDQIKAMADQFHNPNLNRYLVGMLQPIVSKKQSDAAKDADNAAAFKAQAAHLQKVIEELKAAPADEE</sequence>
<accession>A0A291QTD5</accession>
<dbReference type="SUPFAM" id="SSF63737">
    <property type="entry name" value="Leukotriene A4 hydrolase N-terminal domain"/>
    <property type="match status" value="1"/>
</dbReference>
<dbReference type="Gene3D" id="1.25.10.10">
    <property type="entry name" value="Leucine-rich Repeat Variant"/>
    <property type="match status" value="1"/>
</dbReference>
<dbReference type="PANTHER" id="PTHR11533:SF174">
    <property type="entry name" value="PUROMYCIN-SENSITIVE AMINOPEPTIDASE-RELATED"/>
    <property type="match status" value="1"/>
</dbReference>
<keyword evidence="6" id="KW-0031">Aminopeptidase</keyword>
<evidence type="ECO:0000256" key="1">
    <source>
        <dbReference type="ARBA" id="ARBA00000098"/>
    </source>
</evidence>
<evidence type="ECO:0000256" key="11">
    <source>
        <dbReference type="ARBA" id="ARBA00023049"/>
    </source>
</evidence>
<dbReference type="GO" id="GO:0070006">
    <property type="term" value="F:metalloaminopeptidase activity"/>
    <property type="evidence" value="ECO:0007669"/>
    <property type="project" value="TreeGrafter"/>
</dbReference>
<dbReference type="Pfam" id="PF01433">
    <property type="entry name" value="Peptidase_M1"/>
    <property type="match status" value="1"/>
</dbReference>
<dbReference type="GO" id="GO:0005615">
    <property type="term" value="C:extracellular space"/>
    <property type="evidence" value="ECO:0007669"/>
    <property type="project" value="TreeGrafter"/>
</dbReference>
<dbReference type="GO" id="GO:0016285">
    <property type="term" value="F:alanyl aminopeptidase activity"/>
    <property type="evidence" value="ECO:0007669"/>
    <property type="project" value="UniProtKB-EC"/>
</dbReference>
<feature type="domain" description="Aminopeptidase N-like N-terminal" evidence="14">
    <location>
        <begin position="57"/>
        <end position="244"/>
    </location>
</feature>
<keyword evidence="16" id="KW-1185">Reference proteome</keyword>
<dbReference type="Pfam" id="PF17900">
    <property type="entry name" value="Peptidase_M1_N"/>
    <property type="match status" value="1"/>
</dbReference>
<dbReference type="AlphaFoldDB" id="A0A291QTD5"/>
<dbReference type="CDD" id="cd09603">
    <property type="entry name" value="M1_APN_like"/>
    <property type="match status" value="1"/>
</dbReference>
<evidence type="ECO:0000313" key="16">
    <source>
        <dbReference type="Proteomes" id="UP000220133"/>
    </source>
</evidence>
<evidence type="ECO:0000256" key="6">
    <source>
        <dbReference type="ARBA" id="ARBA00022438"/>
    </source>
</evidence>
<comment type="catalytic activity">
    <reaction evidence="1">
        <text>Release of an N-terminal amino acid, Xaa-|-Yaa- from a peptide, amide or arylamide. Xaa is preferably Ala, but may be most amino acids including Pro (slow action). When a terminal hydrophobic residue is followed by a prolyl residue, the two may be released as an intact Xaa-Pro dipeptide.</text>
        <dbReference type="EC" id="3.4.11.2"/>
    </reaction>
</comment>
<evidence type="ECO:0000256" key="8">
    <source>
        <dbReference type="ARBA" id="ARBA00022723"/>
    </source>
</evidence>
<dbReference type="GO" id="GO:0042277">
    <property type="term" value="F:peptide binding"/>
    <property type="evidence" value="ECO:0007669"/>
    <property type="project" value="TreeGrafter"/>
</dbReference>
<dbReference type="InterPro" id="IPR042097">
    <property type="entry name" value="Aminopeptidase_N-like_N_sf"/>
</dbReference>
<dbReference type="GO" id="GO:0008270">
    <property type="term" value="F:zinc ion binding"/>
    <property type="evidence" value="ECO:0007669"/>
    <property type="project" value="InterPro"/>
</dbReference>
<dbReference type="SUPFAM" id="SSF48371">
    <property type="entry name" value="ARM repeat"/>
    <property type="match status" value="1"/>
</dbReference>
<dbReference type="InterPro" id="IPR027268">
    <property type="entry name" value="Peptidase_M4/M1_CTD_sf"/>
</dbReference>
<dbReference type="InterPro" id="IPR001930">
    <property type="entry name" value="Peptidase_M1"/>
</dbReference>
<dbReference type="PANTHER" id="PTHR11533">
    <property type="entry name" value="PROTEASE M1 ZINC METALLOPROTEASE"/>
    <property type="match status" value="1"/>
</dbReference>
<comment type="similarity">
    <text evidence="3">Belongs to the peptidase M1 family.</text>
</comment>
<keyword evidence="8" id="KW-0479">Metal-binding</keyword>
<dbReference type="OrthoDB" id="100605at2"/>
<feature type="domain" description="Peptidase M1 membrane alanine aminopeptidase" evidence="13">
    <location>
        <begin position="282"/>
        <end position="491"/>
    </location>
</feature>
<evidence type="ECO:0000256" key="3">
    <source>
        <dbReference type="ARBA" id="ARBA00010136"/>
    </source>
</evidence>
<dbReference type="EC" id="3.4.11.2" evidence="4"/>
<name>A0A291QTD5_9BACT</name>
<dbReference type="GO" id="GO:0016020">
    <property type="term" value="C:membrane"/>
    <property type="evidence" value="ECO:0007669"/>
    <property type="project" value="TreeGrafter"/>
</dbReference>
<dbReference type="Gene3D" id="1.10.390.10">
    <property type="entry name" value="Neutral Protease Domain 2"/>
    <property type="match status" value="1"/>
</dbReference>
<dbReference type="KEGG" id="cbae:COR50_08575"/>
<evidence type="ECO:0000259" key="13">
    <source>
        <dbReference type="Pfam" id="PF01433"/>
    </source>
</evidence>
<dbReference type="PRINTS" id="PR00756">
    <property type="entry name" value="ALADIPTASE"/>
</dbReference>
<dbReference type="Proteomes" id="UP000220133">
    <property type="component" value="Chromosome"/>
</dbReference>
<dbReference type="EMBL" id="CP023777">
    <property type="protein sequence ID" value="ATL47230.1"/>
    <property type="molecule type" value="Genomic_DNA"/>
</dbReference>
<keyword evidence="11" id="KW-0482">Metalloprotease</keyword>
<evidence type="ECO:0000256" key="12">
    <source>
        <dbReference type="SAM" id="SignalP"/>
    </source>
</evidence>
<dbReference type="InterPro" id="IPR011989">
    <property type="entry name" value="ARM-like"/>
</dbReference>
<dbReference type="Pfam" id="PF13646">
    <property type="entry name" value="HEAT_2"/>
    <property type="match status" value="1"/>
</dbReference>
<reference evidence="15 16" key="1">
    <citation type="submission" date="2017-10" db="EMBL/GenBank/DDBJ databases">
        <title>Paenichitinophaga pekingensis gen. nov., sp. nov., isolated from activated sludge.</title>
        <authorList>
            <person name="Jin D."/>
            <person name="Kong X."/>
            <person name="Deng Y."/>
            <person name="Bai Z."/>
        </authorList>
    </citation>
    <scope>NUCLEOTIDE SEQUENCE [LARGE SCALE GENOMIC DNA]</scope>
    <source>
        <strain evidence="15 16">13</strain>
    </source>
</reference>
<evidence type="ECO:0000256" key="4">
    <source>
        <dbReference type="ARBA" id="ARBA00012564"/>
    </source>
</evidence>
<dbReference type="GO" id="GO:0043171">
    <property type="term" value="P:peptide catabolic process"/>
    <property type="evidence" value="ECO:0007669"/>
    <property type="project" value="TreeGrafter"/>
</dbReference>
<gene>
    <name evidence="15" type="ORF">COR50_08575</name>
</gene>
<dbReference type="GO" id="GO:0006508">
    <property type="term" value="P:proteolysis"/>
    <property type="evidence" value="ECO:0007669"/>
    <property type="project" value="UniProtKB-KW"/>
</dbReference>
<dbReference type="InterPro" id="IPR016024">
    <property type="entry name" value="ARM-type_fold"/>
</dbReference>
<feature type="chain" id="PRO_5013104188" description="Aminopeptidase N" evidence="12">
    <location>
        <begin position="31"/>
        <end position="851"/>
    </location>
</feature>
<keyword evidence="10" id="KW-0862">Zinc</keyword>
<dbReference type="SUPFAM" id="SSF55486">
    <property type="entry name" value="Metalloproteases ('zincins'), catalytic domain"/>
    <property type="match status" value="1"/>
</dbReference>
<keyword evidence="9" id="KW-0378">Hydrolase</keyword>
<dbReference type="RefSeq" id="WP_098193612.1">
    <property type="nucleotide sequence ID" value="NZ_CP023777.1"/>
</dbReference>
<evidence type="ECO:0000256" key="2">
    <source>
        <dbReference type="ARBA" id="ARBA00001947"/>
    </source>
</evidence>
<keyword evidence="7" id="KW-0645">Protease</keyword>
<dbReference type="InterPro" id="IPR050344">
    <property type="entry name" value="Peptidase_M1_aminopeptidases"/>
</dbReference>